<keyword evidence="4 6" id="KW-0378">Hydrolase</keyword>
<accession>F2UAQ5</accession>
<dbReference type="InParanoid" id="F2UAQ5"/>
<dbReference type="FunCoup" id="F2UAQ5">
    <property type="interactions" value="1286"/>
</dbReference>
<dbReference type="STRING" id="946362.F2UAQ5"/>
<dbReference type="KEGG" id="sre:PTSG_05176"/>
<evidence type="ECO:0000256" key="4">
    <source>
        <dbReference type="ARBA" id="ARBA00022801"/>
    </source>
</evidence>
<evidence type="ECO:0000256" key="2">
    <source>
        <dbReference type="ARBA" id="ARBA00022670"/>
    </source>
</evidence>
<keyword evidence="2 6" id="KW-0645">Protease</keyword>
<dbReference type="GeneID" id="16074332"/>
<dbReference type="GO" id="GO:0005739">
    <property type="term" value="C:mitochondrion"/>
    <property type="evidence" value="ECO:0007669"/>
    <property type="project" value="GOC"/>
</dbReference>
<dbReference type="InterPro" id="IPR019165">
    <property type="entry name" value="Peptidase_M76_ATP23"/>
</dbReference>
<dbReference type="GO" id="GO:0034982">
    <property type="term" value="P:mitochondrial protein processing"/>
    <property type="evidence" value="ECO:0007669"/>
    <property type="project" value="TreeGrafter"/>
</dbReference>
<gene>
    <name evidence="7" type="ORF">PTSG_05176</name>
</gene>
<dbReference type="GO" id="GO:0033615">
    <property type="term" value="P:mitochondrial proton-transporting ATP synthase complex assembly"/>
    <property type="evidence" value="ECO:0007669"/>
    <property type="project" value="TreeGrafter"/>
</dbReference>
<name>F2UAQ5_SALR5</name>
<dbReference type="GO" id="GO:0046872">
    <property type="term" value="F:metal ion binding"/>
    <property type="evidence" value="ECO:0007669"/>
    <property type="project" value="UniProtKB-KW"/>
</dbReference>
<reference evidence="7" key="1">
    <citation type="submission" date="2009-08" db="EMBL/GenBank/DDBJ databases">
        <title>Annotation of Salpingoeca rosetta.</title>
        <authorList>
            <consortium name="The Broad Institute Genome Sequencing Platform"/>
            <person name="Russ C."/>
            <person name="Cuomo C."/>
            <person name="Burger G."/>
            <person name="Gray M.W."/>
            <person name="Holland P.W.H."/>
            <person name="King N."/>
            <person name="Lang F.B.F."/>
            <person name="Roger A.J."/>
            <person name="Ruiz-Trillo I."/>
            <person name="Young S.K."/>
            <person name="Zeng Q."/>
            <person name="Gargeya S."/>
            <person name="Alvarado L."/>
            <person name="Berlin A."/>
            <person name="Chapman S.B."/>
            <person name="Chen Z."/>
            <person name="Freedman E."/>
            <person name="Gellesch M."/>
            <person name="Goldberg J."/>
            <person name="Griggs A."/>
            <person name="Gujja S."/>
            <person name="Heilman E."/>
            <person name="Heiman D."/>
            <person name="Howarth C."/>
            <person name="Mehta T."/>
            <person name="Neiman D."/>
            <person name="Pearson M."/>
            <person name="Roberts A."/>
            <person name="Saif S."/>
            <person name="Shea T."/>
            <person name="Shenoy N."/>
            <person name="Sisk P."/>
            <person name="Stolte C."/>
            <person name="Sykes S."/>
            <person name="White J."/>
            <person name="Yandava C."/>
            <person name="Haas B."/>
            <person name="Nusbaum C."/>
            <person name="Birren B."/>
        </authorList>
    </citation>
    <scope>NUCLEOTIDE SEQUENCE [LARGE SCALE GENOMIC DNA]</scope>
    <source>
        <strain evidence="7">ATCC 50818</strain>
    </source>
</reference>
<dbReference type="RefSeq" id="XP_004993753.1">
    <property type="nucleotide sequence ID" value="XM_004993696.1"/>
</dbReference>
<dbReference type="PANTHER" id="PTHR21711">
    <property type="entry name" value="MITOCHONDRIAL INNER MEMBRANE PROTEASE"/>
    <property type="match status" value="1"/>
</dbReference>
<evidence type="ECO:0000313" key="8">
    <source>
        <dbReference type="Proteomes" id="UP000007799"/>
    </source>
</evidence>
<evidence type="ECO:0000256" key="1">
    <source>
        <dbReference type="ARBA" id="ARBA00009915"/>
    </source>
</evidence>
<dbReference type="Proteomes" id="UP000007799">
    <property type="component" value="Unassembled WGS sequence"/>
</dbReference>
<dbReference type="OMA" id="EAHQNCV"/>
<keyword evidence="3 6" id="KW-0479">Metal-binding</keyword>
<proteinExistence type="inferred from homology"/>
<comment type="similarity">
    <text evidence="1 6">Belongs to the peptidase M76 family.</text>
</comment>
<evidence type="ECO:0000256" key="5">
    <source>
        <dbReference type="ARBA" id="ARBA00023049"/>
    </source>
</evidence>
<evidence type="ECO:0000313" key="7">
    <source>
        <dbReference type="EMBL" id="EGD73471.1"/>
    </source>
</evidence>
<evidence type="ECO:0000256" key="6">
    <source>
        <dbReference type="RuleBase" id="RU364057"/>
    </source>
</evidence>
<dbReference type="eggNOG" id="KOG3314">
    <property type="taxonomic scope" value="Eukaryota"/>
</dbReference>
<dbReference type="PANTHER" id="PTHR21711:SF0">
    <property type="entry name" value="MITOCHONDRIAL INNER MEMBRANE PROTEASE ATP23 HOMOLOG"/>
    <property type="match status" value="1"/>
</dbReference>
<keyword evidence="5 6" id="KW-0482">Metalloprotease</keyword>
<dbReference type="EC" id="3.4.24.-" evidence="6"/>
<evidence type="ECO:0000256" key="3">
    <source>
        <dbReference type="ARBA" id="ARBA00022723"/>
    </source>
</evidence>
<dbReference type="EMBL" id="GL832966">
    <property type="protein sequence ID" value="EGD73471.1"/>
    <property type="molecule type" value="Genomic_DNA"/>
</dbReference>
<dbReference type="AlphaFoldDB" id="F2UAQ5"/>
<keyword evidence="8" id="KW-1185">Reference proteome</keyword>
<dbReference type="OrthoDB" id="285308at2759"/>
<protein>
    <recommendedName>
        <fullName evidence="6">Mitochondrial inner membrane protease ATP23</fullName>
        <ecNumber evidence="6">3.4.24.-</ecNumber>
    </recommendedName>
</protein>
<dbReference type="Pfam" id="PF09768">
    <property type="entry name" value="Peptidase_M76"/>
    <property type="match status" value="1"/>
</dbReference>
<dbReference type="GO" id="GO:0004222">
    <property type="term" value="F:metalloendopeptidase activity"/>
    <property type="evidence" value="ECO:0007669"/>
    <property type="project" value="InterPro"/>
</dbReference>
<sequence>MAAVKAGAFTDCTEKQQERHDKWVNHLVDKDPFVKFMLDNLKKIGCPVDVKKFFVCQQCPVSGAFDADRNEIVLCADKLYSRDNAGTIMTHELIHAYDNCRAKLDFRNPIHLACTEVRAANLSGDCFFKNELNRGNFAVAKQHQVCVKRRASLSLQAVFDIPAAQANKHVDQVYDQCFKDTAPFEYIP</sequence>
<organism evidence="8">
    <name type="scientific">Salpingoeca rosetta (strain ATCC 50818 / BSB-021)</name>
    <dbReference type="NCBI Taxonomy" id="946362"/>
    <lineage>
        <taxon>Eukaryota</taxon>
        <taxon>Choanoflagellata</taxon>
        <taxon>Craspedida</taxon>
        <taxon>Salpingoecidae</taxon>
        <taxon>Salpingoeca</taxon>
    </lineage>
</organism>